<sequence>MNHKKTIILGATTEPGRYANLAANRLVKLGYTIVNVGLKSGDVAGVNIEKPEIIHNDIDTISLYINPLNQATLYDYILLTNPKRIIFNPGAENPVLELLARKRGIQTEIACTLVLLNTGQY</sequence>
<reference evidence="3" key="1">
    <citation type="journal article" date="2019" name="Int. J. Syst. Evol. Microbiol.">
        <title>The Global Catalogue of Microorganisms (GCM) 10K type strain sequencing project: providing services to taxonomists for standard genome sequencing and annotation.</title>
        <authorList>
            <consortium name="The Broad Institute Genomics Platform"/>
            <consortium name="The Broad Institute Genome Sequencing Center for Infectious Disease"/>
            <person name="Wu L."/>
            <person name="Ma J."/>
        </authorList>
    </citation>
    <scope>NUCLEOTIDE SEQUENCE [LARGE SCALE GENOMIC DNA]</scope>
    <source>
        <strain evidence="3">JCM 18283</strain>
    </source>
</reference>
<dbReference type="SUPFAM" id="SSF51735">
    <property type="entry name" value="NAD(P)-binding Rossmann-fold domains"/>
    <property type="match status" value="1"/>
</dbReference>
<organism evidence="2 3">
    <name type="scientific">Mucilaginibacter defluvii</name>
    <dbReference type="NCBI Taxonomy" id="1196019"/>
    <lineage>
        <taxon>Bacteria</taxon>
        <taxon>Pseudomonadati</taxon>
        <taxon>Bacteroidota</taxon>
        <taxon>Sphingobacteriia</taxon>
        <taxon>Sphingobacteriales</taxon>
        <taxon>Sphingobacteriaceae</taxon>
        <taxon>Mucilaginibacter</taxon>
    </lineage>
</organism>
<comment type="caution">
    <text evidence="2">The sequence shown here is derived from an EMBL/GenBank/DDBJ whole genome shotgun (WGS) entry which is preliminary data.</text>
</comment>
<evidence type="ECO:0000313" key="2">
    <source>
        <dbReference type="EMBL" id="GAA4919433.1"/>
    </source>
</evidence>
<proteinExistence type="predicted"/>
<dbReference type="InterPro" id="IPR003781">
    <property type="entry name" value="CoA-bd"/>
</dbReference>
<protein>
    <submittedName>
        <fullName evidence="2">CoA-binding protein</fullName>
    </submittedName>
</protein>
<feature type="domain" description="CoA-binding" evidence="1">
    <location>
        <begin position="4"/>
        <end position="115"/>
    </location>
</feature>
<keyword evidence="3" id="KW-1185">Reference proteome</keyword>
<dbReference type="Gene3D" id="3.40.50.720">
    <property type="entry name" value="NAD(P)-binding Rossmann-like Domain"/>
    <property type="match status" value="1"/>
</dbReference>
<name>A0ABP9FWJ3_9SPHI</name>
<dbReference type="InterPro" id="IPR036291">
    <property type="entry name" value="NAD(P)-bd_dom_sf"/>
</dbReference>
<evidence type="ECO:0000313" key="3">
    <source>
        <dbReference type="Proteomes" id="UP001501436"/>
    </source>
</evidence>
<dbReference type="Pfam" id="PF13380">
    <property type="entry name" value="CoA_binding_2"/>
    <property type="match status" value="1"/>
</dbReference>
<dbReference type="RefSeq" id="WP_345331433.1">
    <property type="nucleotide sequence ID" value="NZ_BAABJI010000002.1"/>
</dbReference>
<dbReference type="EMBL" id="BAABJI010000002">
    <property type="protein sequence ID" value="GAA4919433.1"/>
    <property type="molecule type" value="Genomic_DNA"/>
</dbReference>
<accession>A0ABP9FWJ3</accession>
<dbReference type="Proteomes" id="UP001501436">
    <property type="component" value="Unassembled WGS sequence"/>
</dbReference>
<gene>
    <name evidence="2" type="ORF">GCM10023313_23860</name>
</gene>
<evidence type="ECO:0000259" key="1">
    <source>
        <dbReference type="Pfam" id="PF13380"/>
    </source>
</evidence>